<dbReference type="CDD" id="cd10918">
    <property type="entry name" value="CE4_NodB_like_5s_6s"/>
    <property type="match status" value="1"/>
</dbReference>
<dbReference type="RefSeq" id="WP_162344597.1">
    <property type="nucleotide sequence ID" value="NZ_JAAEAA010000002.1"/>
</dbReference>
<comment type="caution">
    <text evidence="4">The sequence shown here is derived from an EMBL/GenBank/DDBJ whole genome shotgun (WGS) entry which is preliminary data.</text>
</comment>
<gene>
    <name evidence="4" type="ORF">GWO68_01270</name>
</gene>
<dbReference type="InterPro" id="IPR051398">
    <property type="entry name" value="Polysacch_Deacetylase"/>
</dbReference>
<evidence type="ECO:0000313" key="4">
    <source>
        <dbReference type="EMBL" id="NDK54533.1"/>
    </source>
</evidence>
<dbReference type="AlphaFoldDB" id="A0A6B2GX29"/>
<evidence type="ECO:0000256" key="1">
    <source>
        <dbReference type="ARBA" id="ARBA00004613"/>
    </source>
</evidence>
<evidence type="ECO:0000313" key="5">
    <source>
        <dbReference type="Proteomes" id="UP000478546"/>
    </source>
</evidence>
<evidence type="ECO:0000259" key="3">
    <source>
        <dbReference type="PROSITE" id="PS51677"/>
    </source>
</evidence>
<reference evidence="4 5" key="1">
    <citation type="submission" date="2020-01" db="EMBL/GenBank/DDBJ databases">
        <authorList>
            <person name="Kim M.K."/>
        </authorList>
    </citation>
    <scope>NUCLEOTIDE SEQUENCE [LARGE SCALE GENOMIC DNA]</scope>
    <source>
        <strain evidence="4 5">BT213</strain>
    </source>
</reference>
<dbReference type="Gene3D" id="3.20.20.370">
    <property type="entry name" value="Glycoside hydrolase/deacetylase"/>
    <property type="match status" value="1"/>
</dbReference>
<keyword evidence="2" id="KW-0732">Signal</keyword>
<dbReference type="SUPFAM" id="SSF88713">
    <property type="entry name" value="Glycoside hydrolase/deacetylase"/>
    <property type="match status" value="1"/>
</dbReference>
<proteinExistence type="predicted"/>
<organism evidence="4 5">
    <name type="scientific">Pontibacter fetidus</name>
    <dbReference type="NCBI Taxonomy" id="2700082"/>
    <lineage>
        <taxon>Bacteria</taxon>
        <taxon>Pseudomonadati</taxon>
        <taxon>Bacteroidota</taxon>
        <taxon>Cytophagia</taxon>
        <taxon>Cytophagales</taxon>
        <taxon>Hymenobacteraceae</taxon>
        <taxon>Pontibacter</taxon>
    </lineage>
</organism>
<dbReference type="PANTHER" id="PTHR34216">
    <property type="match status" value="1"/>
</dbReference>
<comment type="subcellular location">
    <subcellularLocation>
        <location evidence="1">Secreted</location>
    </subcellularLocation>
</comment>
<protein>
    <submittedName>
        <fullName evidence="4">Polysaccharide deacetylase family protein</fullName>
    </submittedName>
</protein>
<dbReference type="PANTHER" id="PTHR34216:SF3">
    <property type="entry name" value="POLY-BETA-1,6-N-ACETYL-D-GLUCOSAMINE N-DEACETYLASE"/>
    <property type="match status" value="1"/>
</dbReference>
<dbReference type="InterPro" id="IPR002509">
    <property type="entry name" value="NODB_dom"/>
</dbReference>
<evidence type="ECO:0000256" key="2">
    <source>
        <dbReference type="ARBA" id="ARBA00022729"/>
    </source>
</evidence>
<accession>A0A6B2GX29</accession>
<dbReference type="GO" id="GO:0005576">
    <property type="term" value="C:extracellular region"/>
    <property type="evidence" value="ECO:0007669"/>
    <property type="project" value="UniProtKB-SubCell"/>
</dbReference>
<dbReference type="EMBL" id="JAAEAA010000002">
    <property type="protein sequence ID" value="NDK54533.1"/>
    <property type="molecule type" value="Genomic_DNA"/>
</dbReference>
<dbReference type="GO" id="GO:0016810">
    <property type="term" value="F:hydrolase activity, acting on carbon-nitrogen (but not peptide) bonds"/>
    <property type="evidence" value="ECO:0007669"/>
    <property type="project" value="InterPro"/>
</dbReference>
<dbReference type="Pfam" id="PF01522">
    <property type="entry name" value="Polysacc_deac_1"/>
    <property type="match status" value="2"/>
</dbReference>
<feature type="domain" description="NodB homology" evidence="3">
    <location>
        <begin position="73"/>
        <end position="340"/>
    </location>
</feature>
<dbReference type="InterPro" id="IPR011330">
    <property type="entry name" value="Glyco_hydro/deAcase_b/a-brl"/>
</dbReference>
<dbReference type="Proteomes" id="UP000478546">
    <property type="component" value="Unassembled WGS sequence"/>
</dbReference>
<keyword evidence="5" id="KW-1185">Reference proteome</keyword>
<sequence length="340" mass="39124">MKKTILHRIRNIFAPRALVLLYHRVAAPVSDVWNCAVTPENFEQHLQLLKKNWQVVPLQTLVASLKRKTIPNKTIAITFDDGYADNYQVAKPLLEKYDLPATFFISSGHIGQPTEFWWDELEHLLLHTDMRTGRISLPIDGRPYEVDLGNETRLNNELRALHSTWKAESSQPVSVRSKLYLQLYFLLKPLNYSQQKHIIQQIRQAADTEMKERAAYRTITLAELQEMTTTGILDIGLHTANHLALASHPAHAQHKNIHDNQLYLAQALAKKVNMLAYPYGNYNSDTLAVVSELGLEAAFTTEAKPVRNNSHTYKLGRFLVQNWDSNVLNKKLMYWYNLEK</sequence>
<name>A0A6B2GX29_9BACT</name>
<dbReference type="GO" id="GO:0005975">
    <property type="term" value="P:carbohydrate metabolic process"/>
    <property type="evidence" value="ECO:0007669"/>
    <property type="project" value="InterPro"/>
</dbReference>
<dbReference type="PROSITE" id="PS51677">
    <property type="entry name" value="NODB"/>
    <property type="match status" value="1"/>
</dbReference>